<evidence type="ECO:0000313" key="3">
    <source>
        <dbReference type="EMBL" id="MDQ0190574.1"/>
    </source>
</evidence>
<dbReference type="Gene3D" id="3.40.50.300">
    <property type="entry name" value="P-loop containing nucleotide triphosphate hydrolases"/>
    <property type="match status" value="1"/>
</dbReference>
<organism evidence="3 4">
    <name type="scientific">Alicyclobacillus cycloheptanicus</name>
    <dbReference type="NCBI Taxonomy" id="1457"/>
    <lineage>
        <taxon>Bacteria</taxon>
        <taxon>Bacillati</taxon>
        <taxon>Bacillota</taxon>
        <taxon>Bacilli</taxon>
        <taxon>Bacillales</taxon>
        <taxon>Alicyclobacillaceae</taxon>
        <taxon>Alicyclobacillus</taxon>
    </lineage>
</organism>
<gene>
    <name evidence="3" type="ORF">J2S03_002441</name>
</gene>
<dbReference type="InterPro" id="IPR014721">
    <property type="entry name" value="Ribsml_uS5_D2-typ_fold_subgr"/>
</dbReference>
<keyword evidence="4" id="KW-1185">Reference proteome</keyword>
<dbReference type="Proteomes" id="UP001232973">
    <property type="component" value="Unassembled WGS sequence"/>
</dbReference>
<dbReference type="PANTHER" id="PTHR32039:SF7">
    <property type="entry name" value="COMPETENCE PROTEIN COMM"/>
    <property type="match status" value="1"/>
</dbReference>
<dbReference type="InterPro" id="IPR025158">
    <property type="entry name" value="Mg_chelat-rel_C"/>
</dbReference>
<dbReference type="InterPro" id="IPR020568">
    <property type="entry name" value="Ribosomal_Su5_D2-typ_SF"/>
</dbReference>
<dbReference type="NCBIfam" id="TIGR00368">
    <property type="entry name" value="YifB family Mg chelatase-like AAA ATPase"/>
    <property type="match status" value="1"/>
</dbReference>
<protein>
    <submittedName>
        <fullName evidence="3">Magnesium chelatase family protein</fullName>
    </submittedName>
</protein>
<dbReference type="PANTHER" id="PTHR32039">
    <property type="entry name" value="MAGNESIUM-CHELATASE SUBUNIT CHLI"/>
    <property type="match status" value="1"/>
</dbReference>
<accession>A0ABT9XJT8</accession>
<dbReference type="Pfam" id="PF01078">
    <property type="entry name" value="Mg_chelatase"/>
    <property type="match status" value="1"/>
</dbReference>
<dbReference type="Gene3D" id="3.30.230.10">
    <property type="match status" value="1"/>
</dbReference>
<feature type="domain" description="AAA+ ATPase" evidence="2">
    <location>
        <begin position="222"/>
        <end position="400"/>
    </location>
</feature>
<evidence type="ECO:0000259" key="2">
    <source>
        <dbReference type="SMART" id="SM00382"/>
    </source>
</evidence>
<dbReference type="SUPFAM" id="SSF54211">
    <property type="entry name" value="Ribosomal protein S5 domain 2-like"/>
    <property type="match status" value="1"/>
</dbReference>
<dbReference type="InterPro" id="IPR027417">
    <property type="entry name" value="P-loop_NTPase"/>
</dbReference>
<dbReference type="InterPro" id="IPR004482">
    <property type="entry name" value="Mg_chelat-rel"/>
</dbReference>
<proteinExistence type="inferred from homology"/>
<evidence type="ECO:0000256" key="1">
    <source>
        <dbReference type="ARBA" id="ARBA00006354"/>
    </source>
</evidence>
<dbReference type="Pfam" id="PF13541">
    <property type="entry name" value="ChlI"/>
    <property type="match status" value="1"/>
</dbReference>
<comment type="similarity">
    <text evidence="1">Belongs to the Mg-chelatase subunits D/I family. ComM subfamily.</text>
</comment>
<name>A0ABT9XJT8_9BACL</name>
<dbReference type="RefSeq" id="WP_274456142.1">
    <property type="nucleotide sequence ID" value="NZ_CP067097.1"/>
</dbReference>
<dbReference type="InterPro" id="IPR045006">
    <property type="entry name" value="CHLI-like"/>
</dbReference>
<dbReference type="SUPFAM" id="SSF52540">
    <property type="entry name" value="P-loop containing nucleoside triphosphate hydrolases"/>
    <property type="match status" value="1"/>
</dbReference>
<dbReference type="InterPro" id="IPR000523">
    <property type="entry name" value="Mg_chelatse_chII-like_cat_dom"/>
</dbReference>
<evidence type="ECO:0000313" key="4">
    <source>
        <dbReference type="Proteomes" id="UP001232973"/>
    </source>
</evidence>
<reference evidence="3 4" key="1">
    <citation type="submission" date="2023-07" db="EMBL/GenBank/DDBJ databases">
        <title>Genomic Encyclopedia of Type Strains, Phase IV (KMG-IV): sequencing the most valuable type-strain genomes for metagenomic binning, comparative biology and taxonomic classification.</title>
        <authorList>
            <person name="Goeker M."/>
        </authorList>
    </citation>
    <scope>NUCLEOTIDE SEQUENCE [LARGE SCALE GENOMIC DNA]</scope>
    <source>
        <strain evidence="3 4">DSM 4006</strain>
    </source>
</reference>
<dbReference type="SMART" id="SM00382">
    <property type="entry name" value="AAA"/>
    <property type="match status" value="1"/>
</dbReference>
<sequence>MIGTAHGAVLEGIEATPVLVEADVSNGIPQFHIVGLPDSAVSESKLRIRSAIRNAGLQFPSRRITVNLSPASMRKRGAGLDLAIAVAILRASGQVPPEPASAALGGESFNGMGFCAELGLGGQLVPVAGVVNLALALRKAGFGQIIVSADQASSCVGLPNVAWYGFEQLQAVVEMLTQPVSSAAPLQLPPPFTVDTNAATGDFSEVQGLTDVKRALTIAAAGRHHVLLVGPPGCGKTMIAERFFSILPPLGDEEALDVYAIHQAAGLNTPATRVPPLRAPHHSVTAAGLIGGGNPLAPGEVTLAHHGVLLLDEMPEFSRHVLDALREPIVNGEVRLARGGKTTILPAHFQLLATMNPCLCGRRGFGECRCTDAEVLRYWSRISGPLLDRIEMLIYVQPISWKSAYEEETSAVIQQRVLQGRQRIASAPFAEDALQVLQHSARTLKLSQRAAAAVHRVADTIRALAGAQNVQRDHVFEALALRAPAMTTSPRRPN</sequence>
<dbReference type="EMBL" id="JAUSTP010000020">
    <property type="protein sequence ID" value="MDQ0190574.1"/>
    <property type="molecule type" value="Genomic_DNA"/>
</dbReference>
<dbReference type="Pfam" id="PF13335">
    <property type="entry name" value="Mg_chelatase_C"/>
    <property type="match status" value="1"/>
</dbReference>
<comment type="caution">
    <text evidence="3">The sequence shown here is derived from an EMBL/GenBank/DDBJ whole genome shotgun (WGS) entry which is preliminary data.</text>
</comment>
<dbReference type="InterPro" id="IPR003593">
    <property type="entry name" value="AAA+_ATPase"/>
</dbReference>